<evidence type="ECO:0000313" key="6">
    <source>
        <dbReference type="Proteomes" id="UP001642484"/>
    </source>
</evidence>
<dbReference type="PROSITE" id="PS50002">
    <property type="entry name" value="SH3"/>
    <property type="match status" value="1"/>
</dbReference>
<keyword evidence="6" id="KW-1185">Reference proteome</keyword>
<dbReference type="EMBL" id="CAXAMN010010602">
    <property type="protein sequence ID" value="CAK9032182.1"/>
    <property type="molecule type" value="Genomic_DNA"/>
</dbReference>
<evidence type="ECO:0000256" key="2">
    <source>
        <dbReference type="PROSITE-ProRule" id="PRU00192"/>
    </source>
</evidence>
<dbReference type="SUPFAM" id="SSF50044">
    <property type="entry name" value="SH3-domain"/>
    <property type="match status" value="1"/>
</dbReference>
<evidence type="ECO:0000256" key="1">
    <source>
        <dbReference type="ARBA" id="ARBA00022443"/>
    </source>
</evidence>
<accession>A0ABP0L1Q8</accession>
<proteinExistence type="predicted"/>
<gene>
    <name evidence="5" type="ORF">CCMP2556_LOCUS18583</name>
</gene>
<dbReference type="Pfam" id="PF07653">
    <property type="entry name" value="SH3_2"/>
    <property type="match status" value="1"/>
</dbReference>
<dbReference type="Proteomes" id="UP001642484">
    <property type="component" value="Unassembled WGS sequence"/>
</dbReference>
<comment type="caution">
    <text evidence="5">The sequence shown here is derived from an EMBL/GenBank/DDBJ whole genome shotgun (WGS) entry which is preliminary data.</text>
</comment>
<dbReference type="Gene3D" id="2.30.30.40">
    <property type="entry name" value="SH3 Domains"/>
    <property type="match status" value="1"/>
</dbReference>
<protein>
    <recommendedName>
        <fullName evidence="4">SH3 domain-containing protein</fullName>
    </recommendedName>
</protein>
<dbReference type="CDD" id="cd00174">
    <property type="entry name" value="SH3"/>
    <property type="match status" value="1"/>
</dbReference>
<evidence type="ECO:0000259" key="4">
    <source>
        <dbReference type="PROSITE" id="PS50002"/>
    </source>
</evidence>
<feature type="region of interest" description="Disordered" evidence="3">
    <location>
        <begin position="169"/>
        <end position="193"/>
    </location>
</feature>
<evidence type="ECO:0000256" key="3">
    <source>
        <dbReference type="SAM" id="MobiDB-lite"/>
    </source>
</evidence>
<sequence>GGIIVNKSRALSVNDILVSKMCNSDCPEVMDLAKTAKKDSEVNEWKACFQEGIFLKNDPIRMIFNDSVSKPPLMKPEERPFKPLHIYELEHENGKLADIKPLGIDGLPSWQWPSLTAIRQPGGTEVTEWEPPKGHTARQSVTGADFGGGFSNFNGAAAGRNGTKVHMRTIGGSPTDKPQRGNSGRPQEDKSVTHQRIMRDGTVEDFVEKMKQVFGNEHGDFQTFPAEKKAIWTQKSSQTNVEFREPNHTVYVTGKEGSVRQILAVLGQFLESVPEGYTGVETSSRVHTRSFIGSKAPSKVFEGGSLMAARTKPTSVTALSIANKPKSASTTNGVKQVPYRRKVTQDCESEGSGELELKVGEIITVQEDPDAPEGDLDRWVFGKKEKTGETGWFALGYTRDTEE</sequence>
<evidence type="ECO:0000313" key="5">
    <source>
        <dbReference type="EMBL" id="CAK9032182.1"/>
    </source>
</evidence>
<reference evidence="5 6" key="1">
    <citation type="submission" date="2024-02" db="EMBL/GenBank/DDBJ databases">
        <authorList>
            <person name="Chen Y."/>
            <person name="Shah S."/>
            <person name="Dougan E. K."/>
            <person name="Thang M."/>
            <person name="Chan C."/>
        </authorList>
    </citation>
    <scope>NUCLEOTIDE SEQUENCE [LARGE SCALE GENOMIC DNA]</scope>
</reference>
<organism evidence="5 6">
    <name type="scientific">Durusdinium trenchii</name>
    <dbReference type="NCBI Taxonomy" id="1381693"/>
    <lineage>
        <taxon>Eukaryota</taxon>
        <taxon>Sar</taxon>
        <taxon>Alveolata</taxon>
        <taxon>Dinophyceae</taxon>
        <taxon>Suessiales</taxon>
        <taxon>Symbiodiniaceae</taxon>
        <taxon>Durusdinium</taxon>
    </lineage>
</organism>
<feature type="non-terminal residue" evidence="5">
    <location>
        <position position="1"/>
    </location>
</feature>
<name>A0ABP0L1Q8_9DINO</name>
<keyword evidence="1 2" id="KW-0728">SH3 domain</keyword>
<dbReference type="SMART" id="SM00326">
    <property type="entry name" value="SH3"/>
    <property type="match status" value="1"/>
</dbReference>
<dbReference type="InterPro" id="IPR001452">
    <property type="entry name" value="SH3_domain"/>
</dbReference>
<dbReference type="InterPro" id="IPR036028">
    <property type="entry name" value="SH3-like_dom_sf"/>
</dbReference>
<feature type="domain" description="SH3" evidence="4">
    <location>
        <begin position="336"/>
        <end position="403"/>
    </location>
</feature>